<dbReference type="EMBL" id="QSTF01000012">
    <property type="protein sequence ID" value="RGM40788.1"/>
    <property type="molecule type" value="Genomic_DNA"/>
</dbReference>
<reference evidence="2 3" key="1">
    <citation type="submission" date="2018-08" db="EMBL/GenBank/DDBJ databases">
        <title>A genome reference for cultivated species of the human gut microbiota.</title>
        <authorList>
            <person name="Zou Y."/>
            <person name="Xue W."/>
            <person name="Luo G."/>
        </authorList>
    </citation>
    <scope>NUCLEOTIDE SEQUENCE [LARGE SCALE GENOMIC DNA]</scope>
    <source>
        <strain evidence="2 3">OM08-14</strain>
    </source>
</reference>
<dbReference type="AlphaFoldDB" id="A0A3E4WEY5"/>
<protein>
    <recommendedName>
        <fullName evidence="1">Abortive phage infection protein C-terminal domain-containing protein</fullName>
    </recommendedName>
</protein>
<dbReference type="Pfam" id="PF10592">
    <property type="entry name" value="AIPR"/>
    <property type="match status" value="1"/>
</dbReference>
<evidence type="ECO:0000313" key="2">
    <source>
        <dbReference type="EMBL" id="RGM40788.1"/>
    </source>
</evidence>
<name>A0A3E4WEY5_9BACT</name>
<accession>A0A3E4WEY5</accession>
<proteinExistence type="predicted"/>
<dbReference type="InterPro" id="IPR018891">
    <property type="entry name" value="AIPR_C"/>
</dbReference>
<gene>
    <name evidence="2" type="ORF">DXC17_06675</name>
</gene>
<feature type="domain" description="Abortive phage infection protein C-terminal" evidence="1">
    <location>
        <begin position="271"/>
        <end position="617"/>
    </location>
</feature>
<evidence type="ECO:0000313" key="3">
    <source>
        <dbReference type="Proteomes" id="UP000260780"/>
    </source>
</evidence>
<organism evidence="2 3">
    <name type="scientific">Phocaeicola plebeius</name>
    <dbReference type="NCBI Taxonomy" id="310297"/>
    <lineage>
        <taxon>Bacteria</taxon>
        <taxon>Pseudomonadati</taxon>
        <taxon>Bacteroidota</taxon>
        <taxon>Bacteroidia</taxon>
        <taxon>Bacteroidales</taxon>
        <taxon>Bacteroidaceae</taxon>
        <taxon>Phocaeicola</taxon>
    </lineage>
</organism>
<comment type="caution">
    <text evidence="2">The sequence shown here is derived from an EMBL/GenBank/DDBJ whole genome shotgun (WGS) entry which is preliminary data.</text>
</comment>
<dbReference type="RefSeq" id="WP_117747737.1">
    <property type="nucleotide sequence ID" value="NZ_QSTF01000012.1"/>
</dbReference>
<dbReference type="Proteomes" id="UP000260780">
    <property type="component" value="Unassembled WGS sequence"/>
</dbReference>
<sequence>MYISEDLQQELDFFKRTNEHFEIEAGKSSTEVKNATNEILYMAMSASLVMDYSEDGFFENFVITDKSISGRSELQIDAYALIETESSKVKQLHIFQYKLYANDSKSASPVELLNFATFVNNNFVHPEFLEKPSDNEVVAEIKTKCDEFLKGRRDRRIIVYCHYINNATGIYRNNEKEINNVLARFNADRQLLGFSIQVYGVKEILELVREGKIQVGSESLELVNEGMYSYRLEDNSKRESLGLPKKVIVGMCNVNEFIRLQNKYHHNQLYAENIRLYLGDRGNVNKDIIATITSSESLWFPYMNNGISIICDSLAIGNTNAAKHVQTFTLENMQIINGCQTVNALYSAKYGENTRDNFRPANVMVRIHEINPSQTDFKMNIIKATNNQNSVKSYSLMANDPIQIRIAEVLRKFNIIYDRKGEGKNIQGNQMIISMVNVALAYRAVYLFMARSLRSGLGKSRVFQKAEYDKIFNGNLLEEGNEKQLDELCFKFIIANGILDAIREQIQQDNAKYLGKLPIFKKSTYYLAGYMYASRKTDFDTLQKNMTEVFQSDNEQKLRGMNFPNKVTEIVRTYFDAMITSFIAFYNNLKDINKTDIDNLLKNKSFDEAYKKELETMIGKLPDIED</sequence>
<evidence type="ECO:0000259" key="1">
    <source>
        <dbReference type="Pfam" id="PF10592"/>
    </source>
</evidence>